<dbReference type="Gene3D" id="3.10.20.30">
    <property type="match status" value="1"/>
</dbReference>
<dbReference type="InterPro" id="IPR001433">
    <property type="entry name" value="OxRdtase_FAD/NAD-bd"/>
</dbReference>
<evidence type="ECO:0000256" key="7">
    <source>
        <dbReference type="ARBA" id="ARBA00023004"/>
    </source>
</evidence>
<dbReference type="RefSeq" id="WP_162228641.1">
    <property type="nucleotide sequence ID" value="NZ_WMHZ01000002.1"/>
</dbReference>
<dbReference type="SUPFAM" id="SSF52343">
    <property type="entry name" value="Ferredoxin reductase-like, C-terminal NADP-linked domain"/>
    <property type="match status" value="1"/>
</dbReference>
<organism evidence="12 13">
    <name type="scientific">Kocuria marina subsp. indica</name>
    <dbReference type="NCBI Taxonomy" id="1049583"/>
    <lineage>
        <taxon>Bacteria</taxon>
        <taxon>Bacillati</taxon>
        <taxon>Actinomycetota</taxon>
        <taxon>Actinomycetes</taxon>
        <taxon>Micrococcales</taxon>
        <taxon>Micrococcaceae</taxon>
        <taxon>Kocuria</taxon>
    </lineage>
</organism>
<dbReference type="InterPro" id="IPR006058">
    <property type="entry name" value="2Fe2S_fd_BS"/>
</dbReference>
<keyword evidence="4" id="KW-0479">Metal-binding</keyword>
<dbReference type="InterPro" id="IPR036010">
    <property type="entry name" value="2Fe-2S_ferredoxin-like_sf"/>
</dbReference>
<feature type="domain" description="FAD-binding FR-type" evidence="11">
    <location>
        <begin position="26"/>
        <end position="130"/>
    </location>
</feature>
<evidence type="ECO:0000256" key="6">
    <source>
        <dbReference type="ARBA" id="ARBA00023002"/>
    </source>
</evidence>
<evidence type="ECO:0000256" key="2">
    <source>
        <dbReference type="ARBA" id="ARBA00022630"/>
    </source>
</evidence>
<feature type="region of interest" description="Disordered" evidence="9">
    <location>
        <begin position="1"/>
        <end position="23"/>
    </location>
</feature>
<accession>A0A6N9QVB9</accession>
<dbReference type="EMBL" id="WMHZ01000002">
    <property type="protein sequence ID" value="NDO77145.1"/>
    <property type="molecule type" value="Genomic_DNA"/>
</dbReference>
<dbReference type="GO" id="GO:0050660">
    <property type="term" value="F:flavin adenine dinucleotide binding"/>
    <property type="evidence" value="ECO:0007669"/>
    <property type="project" value="TreeGrafter"/>
</dbReference>
<dbReference type="CDD" id="cd00207">
    <property type="entry name" value="fer2"/>
    <property type="match status" value="1"/>
</dbReference>
<evidence type="ECO:0000313" key="13">
    <source>
        <dbReference type="Proteomes" id="UP000471026"/>
    </source>
</evidence>
<dbReference type="PANTHER" id="PTHR47354:SF8">
    <property type="entry name" value="1,2-PHENYLACETYL-COA EPOXIDASE, SUBUNIT E"/>
    <property type="match status" value="1"/>
</dbReference>
<dbReference type="NCBIfam" id="TIGR02160">
    <property type="entry name" value="PA_CoA_Oxy5"/>
    <property type="match status" value="1"/>
</dbReference>
<dbReference type="InterPro" id="IPR008333">
    <property type="entry name" value="Cbr1-like_FAD-bd_dom"/>
</dbReference>
<dbReference type="SUPFAM" id="SSF63380">
    <property type="entry name" value="Riboflavin synthase domain-like"/>
    <property type="match status" value="1"/>
</dbReference>
<dbReference type="Proteomes" id="UP000471026">
    <property type="component" value="Unassembled WGS sequence"/>
</dbReference>
<dbReference type="InterPro" id="IPR039261">
    <property type="entry name" value="FNR_nucleotide-bd"/>
</dbReference>
<comment type="caution">
    <text evidence="12">The sequence shown here is derived from an EMBL/GenBank/DDBJ whole genome shotgun (WGS) entry which is preliminary data.</text>
</comment>
<reference evidence="12 13" key="1">
    <citation type="submission" date="2019-11" db="EMBL/GenBank/DDBJ databases">
        <title>Draft genome sequence of Kocuria indica DP-K7, a methyl red degrading Actinobacterium.</title>
        <authorList>
            <person name="Kumaran S."/>
            <person name="Tischler D."/>
            <person name="Ngo A.C.R."/>
            <person name="Schultes F."/>
        </authorList>
    </citation>
    <scope>NUCLEOTIDE SEQUENCE [LARGE SCALE GENOMIC DNA]</scope>
    <source>
        <strain evidence="12 13">DP-K7</strain>
    </source>
</reference>
<dbReference type="GO" id="GO:0051537">
    <property type="term" value="F:2 iron, 2 sulfur cluster binding"/>
    <property type="evidence" value="ECO:0007669"/>
    <property type="project" value="UniProtKB-KW"/>
</dbReference>
<dbReference type="InterPro" id="IPR011884">
    <property type="entry name" value="PaaE"/>
</dbReference>
<dbReference type="InterPro" id="IPR001709">
    <property type="entry name" value="Flavoprot_Pyr_Nucl_cyt_Rdtase"/>
</dbReference>
<dbReference type="SUPFAM" id="SSF54292">
    <property type="entry name" value="2Fe-2S ferredoxin-like"/>
    <property type="match status" value="1"/>
</dbReference>
<keyword evidence="7" id="KW-0408">Iron</keyword>
<evidence type="ECO:0000259" key="10">
    <source>
        <dbReference type="PROSITE" id="PS51085"/>
    </source>
</evidence>
<dbReference type="PRINTS" id="PR00371">
    <property type="entry name" value="FPNCR"/>
</dbReference>
<dbReference type="GO" id="GO:0016491">
    <property type="term" value="F:oxidoreductase activity"/>
    <property type="evidence" value="ECO:0007669"/>
    <property type="project" value="UniProtKB-KW"/>
</dbReference>
<evidence type="ECO:0000259" key="11">
    <source>
        <dbReference type="PROSITE" id="PS51384"/>
    </source>
</evidence>
<dbReference type="InterPro" id="IPR017927">
    <property type="entry name" value="FAD-bd_FR_type"/>
</dbReference>
<evidence type="ECO:0000256" key="5">
    <source>
        <dbReference type="ARBA" id="ARBA00022827"/>
    </source>
</evidence>
<dbReference type="InterPro" id="IPR050415">
    <property type="entry name" value="MRET"/>
</dbReference>
<dbReference type="Pfam" id="PF00111">
    <property type="entry name" value="Fer2"/>
    <property type="match status" value="1"/>
</dbReference>
<evidence type="ECO:0000256" key="4">
    <source>
        <dbReference type="ARBA" id="ARBA00022723"/>
    </source>
</evidence>
<dbReference type="GO" id="GO:0010124">
    <property type="term" value="P:phenylacetate catabolic process"/>
    <property type="evidence" value="ECO:0007669"/>
    <property type="project" value="InterPro"/>
</dbReference>
<dbReference type="InterPro" id="IPR017938">
    <property type="entry name" value="Riboflavin_synthase-like_b-brl"/>
</dbReference>
<dbReference type="PROSITE" id="PS51085">
    <property type="entry name" value="2FE2S_FER_2"/>
    <property type="match status" value="1"/>
</dbReference>
<feature type="domain" description="2Fe-2S ferredoxin-type" evidence="10">
    <location>
        <begin position="309"/>
        <end position="400"/>
    </location>
</feature>
<dbReference type="Gene3D" id="2.40.30.10">
    <property type="entry name" value="Translation factors"/>
    <property type="match status" value="1"/>
</dbReference>
<dbReference type="Pfam" id="PF00970">
    <property type="entry name" value="FAD_binding_6"/>
    <property type="match status" value="1"/>
</dbReference>
<dbReference type="InterPro" id="IPR001041">
    <property type="entry name" value="2Fe-2S_ferredoxin-type"/>
</dbReference>
<protein>
    <submittedName>
        <fullName evidence="12">Phenylacetate-CoA oxygenase/reductase subunit PaaK</fullName>
    </submittedName>
</protein>
<keyword evidence="8" id="KW-0411">Iron-sulfur</keyword>
<gene>
    <name evidence="12" type="primary">paaK</name>
    <name evidence="12" type="ORF">GKZ75_02555</name>
</gene>
<evidence type="ECO:0000256" key="3">
    <source>
        <dbReference type="ARBA" id="ARBA00022714"/>
    </source>
</evidence>
<dbReference type="Gene3D" id="3.40.50.80">
    <property type="entry name" value="Nucleotide-binding domain of ferredoxin-NADP reductase (FNR) module"/>
    <property type="match status" value="1"/>
</dbReference>
<evidence type="ECO:0000256" key="8">
    <source>
        <dbReference type="ARBA" id="ARBA00023014"/>
    </source>
</evidence>
<dbReference type="GO" id="GO:0046872">
    <property type="term" value="F:metal ion binding"/>
    <property type="evidence" value="ECO:0007669"/>
    <property type="project" value="UniProtKB-KW"/>
</dbReference>
<dbReference type="CDD" id="cd06214">
    <property type="entry name" value="PA_degradation_oxidoreductase_like"/>
    <property type="match status" value="1"/>
</dbReference>
<dbReference type="AlphaFoldDB" id="A0A6N9QVB9"/>
<evidence type="ECO:0000313" key="12">
    <source>
        <dbReference type="EMBL" id="NDO77145.1"/>
    </source>
</evidence>
<dbReference type="Pfam" id="PF00175">
    <property type="entry name" value="NAD_binding_1"/>
    <property type="match status" value="1"/>
</dbReference>
<dbReference type="PANTHER" id="PTHR47354">
    <property type="entry name" value="NADH OXIDOREDUCTASE HCR"/>
    <property type="match status" value="1"/>
</dbReference>
<name>A0A6N9QVB9_9MICC</name>
<dbReference type="PROSITE" id="PS51384">
    <property type="entry name" value="FAD_FR"/>
    <property type="match status" value="1"/>
</dbReference>
<keyword evidence="3" id="KW-0001">2Fe-2S</keyword>
<sequence length="400" mass="43786">MSETTDALTVEEATEESAAAPGKRRATFNTLTVSDVRKLTSDAVEVTFEVPEDLVADYDYLPGQYVAIRARINGHEVRRSYSICADPTPGEIRVAIKKDMGGVFSTWANEQLAAGDTLDVMNPQGAFTSKVNITSMNDPEKLAEREVAKKRNVHLVAFAAGSGITPIMAIARALLRASDTAAMDVIYANRSSMDVMFAEELGDLKDKYPARLAVHHVLSREQRISPLMSGRIDHDKLEELLNHVIQVDSADEWFLCGPFELVQLCRDVLKERGVDESRVRFELFTTGKPTTPQGQQGRAVKADPKGENYKIVFNLDGTSAQVDSPKSAQETVLNAALRVRPDVPFACAGGVCGTCRAKVTGGEFEMEENFALEKDEVDAGYVLTCQTRPTSDQLSVDFDA</sequence>
<evidence type="ECO:0000256" key="1">
    <source>
        <dbReference type="ARBA" id="ARBA00001974"/>
    </source>
</evidence>
<keyword evidence="6" id="KW-0560">Oxidoreductase</keyword>
<proteinExistence type="predicted"/>
<keyword evidence="5" id="KW-0274">FAD</keyword>
<keyword evidence="2" id="KW-0285">Flavoprotein</keyword>
<dbReference type="PROSITE" id="PS00197">
    <property type="entry name" value="2FE2S_FER_1"/>
    <property type="match status" value="1"/>
</dbReference>
<evidence type="ECO:0000256" key="9">
    <source>
        <dbReference type="SAM" id="MobiDB-lite"/>
    </source>
</evidence>
<comment type="cofactor">
    <cofactor evidence="1">
        <name>FAD</name>
        <dbReference type="ChEBI" id="CHEBI:57692"/>
    </cofactor>
</comment>
<dbReference type="InterPro" id="IPR012675">
    <property type="entry name" value="Beta-grasp_dom_sf"/>
</dbReference>